<reference evidence="2" key="1">
    <citation type="submission" date="2024-04" db="EMBL/GenBank/DDBJ databases">
        <authorList>
            <consortium name="Molecular Ecology Group"/>
        </authorList>
    </citation>
    <scope>NUCLEOTIDE SEQUENCE</scope>
</reference>
<proteinExistence type="predicted"/>
<gene>
    <name evidence="2" type="ORF">LPLAT_LOCUS3830</name>
</gene>
<name>A0AAV2NCL2_9HYME</name>
<evidence type="ECO:0000313" key="2">
    <source>
        <dbReference type="EMBL" id="CAL1677886.1"/>
    </source>
</evidence>
<evidence type="ECO:0000313" key="3">
    <source>
        <dbReference type="Proteomes" id="UP001497644"/>
    </source>
</evidence>
<sequence length="116" mass="12822">MNERPRVARKGGKVDGQMSRGKYRGSRRTRGSTKTRSSARPCTAAKKVTRSRTSVSRLLEEASAAKSCTAHGNLPDTRRFVNVNVGGPERSCTSDFPFTVREMELARALRVRRVGP</sequence>
<organism evidence="2 3">
    <name type="scientific">Lasius platythorax</name>
    <dbReference type="NCBI Taxonomy" id="488582"/>
    <lineage>
        <taxon>Eukaryota</taxon>
        <taxon>Metazoa</taxon>
        <taxon>Ecdysozoa</taxon>
        <taxon>Arthropoda</taxon>
        <taxon>Hexapoda</taxon>
        <taxon>Insecta</taxon>
        <taxon>Pterygota</taxon>
        <taxon>Neoptera</taxon>
        <taxon>Endopterygota</taxon>
        <taxon>Hymenoptera</taxon>
        <taxon>Apocrita</taxon>
        <taxon>Aculeata</taxon>
        <taxon>Formicoidea</taxon>
        <taxon>Formicidae</taxon>
        <taxon>Formicinae</taxon>
        <taxon>Lasius</taxon>
        <taxon>Lasius</taxon>
    </lineage>
</organism>
<dbReference type="Proteomes" id="UP001497644">
    <property type="component" value="Chromosome 13"/>
</dbReference>
<dbReference type="EMBL" id="OZ034836">
    <property type="protein sequence ID" value="CAL1677886.1"/>
    <property type="molecule type" value="Genomic_DNA"/>
</dbReference>
<feature type="region of interest" description="Disordered" evidence="1">
    <location>
        <begin position="1"/>
        <end position="55"/>
    </location>
</feature>
<dbReference type="AlphaFoldDB" id="A0AAV2NCL2"/>
<protein>
    <submittedName>
        <fullName evidence="2">Uncharacterized protein</fullName>
    </submittedName>
</protein>
<feature type="compositionally biased region" description="Basic residues" evidence="1">
    <location>
        <begin position="21"/>
        <end position="33"/>
    </location>
</feature>
<keyword evidence="3" id="KW-1185">Reference proteome</keyword>
<accession>A0AAV2NCL2</accession>
<evidence type="ECO:0000256" key="1">
    <source>
        <dbReference type="SAM" id="MobiDB-lite"/>
    </source>
</evidence>